<organism evidence="4 5">
    <name type="scientific">Occultella aeris</name>
    <dbReference type="NCBI Taxonomy" id="2761496"/>
    <lineage>
        <taxon>Bacteria</taxon>
        <taxon>Bacillati</taxon>
        <taxon>Actinomycetota</taxon>
        <taxon>Actinomycetes</taxon>
        <taxon>Micrococcales</taxon>
        <taxon>Ruaniaceae</taxon>
        <taxon>Occultella</taxon>
    </lineage>
</organism>
<dbReference type="SUPFAM" id="SSF53613">
    <property type="entry name" value="Ribokinase-like"/>
    <property type="match status" value="1"/>
</dbReference>
<evidence type="ECO:0000259" key="3">
    <source>
        <dbReference type="Pfam" id="PF00294"/>
    </source>
</evidence>
<evidence type="ECO:0000256" key="2">
    <source>
        <dbReference type="ARBA" id="ARBA00022777"/>
    </source>
</evidence>
<keyword evidence="1 4" id="KW-0808">Transferase</keyword>
<dbReference type="Proteomes" id="UP000419743">
    <property type="component" value="Unassembled WGS sequence"/>
</dbReference>
<feature type="domain" description="Carbohydrate kinase PfkB" evidence="3">
    <location>
        <begin position="9"/>
        <end position="278"/>
    </location>
</feature>
<comment type="caution">
    <text evidence="4">The sequence shown here is derived from an EMBL/GenBank/DDBJ whole genome shotgun (WGS) entry which is preliminary data.</text>
</comment>
<dbReference type="InterPro" id="IPR002173">
    <property type="entry name" value="Carboh/pur_kinase_PfkB_CS"/>
</dbReference>
<evidence type="ECO:0000313" key="4">
    <source>
        <dbReference type="EMBL" id="VZO40617.1"/>
    </source>
</evidence>
<keyword evidence="2 4" id="KW-0418">Kinase</keyword>
<gene>
    <name evidence="4" type="primary">ydjH</name>
    <name evidence="4" type="ORF">HALOF300_05325</name>
</gene>
<sequence length="299" mass="31512">MTSMVDVEVLGPASWNTLIHLDELPEPRSQTVFARTTFETLGGTSAGKALHLAELGRSSHLTTLVGSDAAGRSVADALSRAGIDHDAITVAGASERHANLLTERGERVSIYLSVPDSDLDPEVVASRLVARVRDARAVVVDLAGWTRELVTLTGARRDLVWTDLHDYDGQALFHRPFIESASHVFMNADGLDAPGDFMHELVDGGASVVVCTLGAEGARAVDAEHREWRAPAAPVERIVDTNGAGDAFLAGFLDATLAGADVGTSLSAGAGQAAHALTSWHLSPLLDDVCDDPVAERTP</sequence>
<protein>
    <submittedName>
        <fullName evidence="4">Putative sugar kinase YdjH</fullName>
        <ecNumber evidence="4">2.7.1.-</ecNumber>
    </submittedName>
</protein>
<name>A0A7M4DT23_9MICO</name>
<dbReference type="PANTHER" id="PTHR10584:SF166">
    <property type="entry name" value="RIBOKINASE"/>
    <property type="match status" value="1"/>
</dbReference>
<evidence type="ECO:0000313" key="5">
    <source>
        <dbReference type="Proteomes" id="UP000419743"/>
    </source>
</evidence>
<proteinExistence type="predicted"/>
<dbReference type="Gene3D" id="3.40.1190.20">
    <property type="match status" value="1"/>
</dbReference>
<dbReference type="AlphaFoldDB" id="A0A7M4DT23"/>
<dbReference type="GO" id="GO:0016301">
    <property type="term" value="F:kinase activity"/>
    <property type="evidence" value="ECO:0007669"/>
    <property type="project" value="UniProtKB-KW"/>
</dbReference>
<dbReference type="PROSITE" id="PS00584">
    <property type="entry name" value="PFKB_KINASES_2"/>
    <property type="match status" value="1"/>
</dbReference>
<dbReference type="EC" id="2.7.1.-" evidence="4"/>
<dbReference type="Pfam" id="PF00294">
    <property type="entry name" value="PfkB"/>
    <property type="match status" value="1"/>
</dbReference>
<reference evidence="4 5" key="1">
    <citation type="submission" date="2019-11" db="EMBL/GenBank/DDBJ databases">
        <authorList>
            <person name="Criscuolo A."/>
        </authorList>
    </citation>
    <scope>NUCLEOTIDE SEQUENCE [LARGE SCALE GENOMIC DNA]</scope>
    <source>
        <strain evidence="4">CIP111667</strain>
    </source>
</reference>
<dbReference type="PANTHER" id="PTHR10584">
    <property type="entry name" value="SUGAR KINASE"/>
    <property type="match status" value="1"/>
</dbReference>
<dbReference type="InterPro" id="IPR029056">
    <property type="entry name" value="Ribokinase-like"/>
</dbReference>
<evidence type="ECO:0000256" key="1">
    <source>
        <dbReference type="ARBA" id="ARBA00022679"/>
    </source>
</evidence>
<accession>A0A7M4DT23</accession>
<dbReference type="InterPro" id="IPR011611">
    <property type="entry name" value="PfkB_dom"/>
</dbReference>
<dbReference type="EMBL" id="CACRYJ010000071">
    <property type="protein sequence ID" value="VZO40617.1"/>
    <property type="molecule type" value="Genomic_DNA"/>
</dbReference>
<keyword evidence="5" id="KW-1185">Reference proteome</keyword>